<organism evidence="1 2">
    <name type="scientific">Actinacidiphila cocklensis</name>
    <dbReference type="NCBI Taxonomy" id="887465"/>
    <lineage>
        <taxon>Bacteria</taxon>
        <taxon>Bacillati</taxon>
        <taxon>Actinomycetota</taxon>
        <taxon>Actinomycetes</taxon>
        <taxon>Kitasatosporales</taxon>
        <taxon>Streptomycetaceae</taxon>
        <taxon>Actinacidiphila</taxon>
    </lineage>
</organism>
<name>A0A9W4GNR7_9ACTN</name>
<dbReference type="AlphaFoldDB" id="A0A9W4GNR7"/>
<gene>
    <name evidence="1" type="ORF">SCOCK_10305</name>
</gene>
<comment type="caution">
    <text evidence="1">The sequence shown here is derived from an EMBL/GenBank/DDBJ whole genome shotgun (WGS) entry which is preliminary data.</text>
</comment>
<sequence>MSVGGRSVVGMAIVTFVDETTAGDRSDGWGLEIAEERLTVGELIRRRVFQEVAEYNARTPQVFHGLVQPLDAERVLNGYALRTPRRIEPEAQTALALRAFAGNGFLVLVGDRQVTGVDEEVELALGTEITFLKLVPLVGG</sequence>
<dbReference type="Proteomes" id="UP001152519">
    <property type="component" value="Unassembled WGS sequence"/>
</dbReference>
<reference evidence="1" key="1">
    <citation type="submission" date="2021-05" db="EMBL/GenBank/DDBJ databases">
        <authorList>
            <person name="Arsene-Ploetze F."/>
        </authorList>
    </citation>
    <scope>NUCLEOTIDE SEQUENCE</scope>
    <source>
        <strain evidence="1">DSM 42138</strain>
    </source>
</reference>
<evidence type="ECO:0000313" key="2">
    <source>
        <dbReference type="Proteomes" id="UP001152519"/>
    </source>
</evidence>
<protein>
    <submittedName>
        <fullName evidence="1">Uncharacterized protein</fullName>
    </submittedName>
</protein>
<evidence type="ECO:0000313" key="1">
    <source>
        <dbReference type="EMBL" id="CAG6390837.1"/>
    </source>
</evidence>
<proteinExistence type="predicted"/>
<dbReference type="EMBL" id="CAJSLV010000001">
    <property type="protein sequence ID" value="CAG6390837.1"/>
    <property type="molecule type" value="Genomic_DNA"/>
</dbReference>
<keyword evidence="2" id="KW-1185">Reference proteome</keyword>
<accession>A0A9W4GNR7</accession>